<sequence>MQSEFWHERWQTGRIGFHLDRVNPFLQNYWSQMTTSGKGQVLVPLCGKSLDMLWLREQGHDVIGVELSELACNEFFSAQGVDVSVACNADFSVREVDGLALWCGDFFKLPESCYDNVNWVYDRAALIALPAEMRQQYAAELKLKLPTGVSVLLVTLEFESAEGPPFSVSETEVRALYEGRFSVKRLAAEQMEGRGGRQEIESVYLLRDR</sequence>
<protein>
    <recommendedName>
        <fullName evidence="4 9">Thiopurine S-methyltransferase</fullName>
        <ecNumber evidence="4 9">2.1.1.67</ecNumber>
    </recommendedName>
    <alternativeName>
        <fullName evidence="9">Thiopurine methyltransferase</fullName>
    </alternativeName>
</protein>
<dbReference type="GO" id="GO:0005737">
    <property type="term" value="C:cytoplasm"/>
    <property type="evidence" value="ECO:0007669"/>
    <property type="project" value="UniProtKB-SubCell"/>
</dbReference>
<dbReference type="RefSeq" id="WP_124927514.1">
    <property type="nucleotide sequence ID" value="NZ_BMOH01000009.1"/>
</dbReference>
<dbReference type="Pfam" id="PF05724">
    <property type="entry name" value="TPMT"/>
    <property type="match status" value="1"/>
</dbReference>
<dbReference type="GO" id="GO:0010038">
    <property type="term" value="P:response to metal ion"/>
    <property type="evidence" value="ECO:0007669"/>
    <property type="project" value="InterPro"/>
</dbReference>
<evidence type="ECO:0000256" key="3">
    <source>
        <dbReference type="ARBA" id="ARBA00008145"/>
    </source>
</evidence>
<evidence type="ECO:0000313" key="10">
    <source>
        <dbReference type="EMBL" id="RRC97344.1"/>
    </source>
</evidence>
<evidence type="ECO:0000256" key="9">
    <source>
        <dbReference type="HAMAP-Rule" id="MF_00812"/>
    </source>
</evidence>
<dbReference type="InterPro" id="IPR008854">
    <property type="entry name" value="TPMT"/>
</dbReference>
<dbReference type="PANTHER" id="PTHR10259">
    <property type="entry name" value="THIOPURINE S-METHYLTRANSFERASE"/>
    <property type="match status" value="1"/>
</dbReference>
<dbReference type="HAMAP" id="MF_00812">
    <property type="entry name" value="Thiopur_methtran"/>
    <property type="match status" value="1"/>
</dbReference>
<dbReference type="EMBL" id="RQXV01000012">
    <property type="protein sequence ID" value="RRC97344.1"/>
    <property type="molecule type" value="Genomic_DNA"/>
</dbReference>
<name>A0A3P1SK77_9GAMM</name>
<feature type="binding site" evidence="9">
    <location>
        <position position="45"/>
    </location>
    <ligand>
        <name>S-adenosyl-L-methionine</name>
        <dbReference type="ChEBI" id="CHEBI:59789"/>
    </ligand>
</feature>
<evidence type="ECO:0000256" key="6">
    <source>
        <dbReference type="ARBA" id="ARBA00022603"/>
    </source>
</evidence>
<organism evidence="10 11">
    <name type="scientific">Amphritea balenae</name>
    <dbReference type="NCBI Taxonomy" id="452629"/>
    <lineage>
        <taxon>Bacteria</taxon>
        <taxon>Pseudomonadati</taxon>
        <taxon>Pseudomonadota</taxon>
        <taxon>Gammaproteobacteria</taxon>
        <taxon>Oceanospirillales</taxon>
        <taxon>Oceanospirillaceae</taxon>
        <taxon>Amphritea</taxon>
    </lineage>
</organism>
<dbReference type="InterPro" id="IPR029063">
    <property type="entry name" value="SAM-dependent_MTases_sf"/>
</dbReference>
<dbReference type="FunFam" id="3.40.50.150:FF:000101">
    <property type="entry name" value="Thiopurine S-methyltransferase"/>
    <property type="match status" value="1"/>
</dbReference>
<dbReference type="GO" id="GO:0032259">
    <property type="term" value="P:methylation"/>
    <property type="evidence" value="ECO:0007669"/>
    <property type="project" value="UniProtKB-KW"/>
</dbReference>
<evidence type="ECO:0000256" key="8">
    <source>
        <dbReference type="ARBA" id="ARBA00022691"/>
    </source>
</evidence>
<evidence type="ECO:0000256" key="2">
    <source>
        <dbReference type="ARBA" id="ARBA00004496"/>
    </source>
</evidence>
<dbReference type="NCBIfam" id="NF009732">
    <property type="entry name" value="PRK13255.1"/>
    <property type="match status" value="1"/>
</dbReference>
<dbReference type="PANTHER" id="PTHR10259:SF11">
    <property type="entry name" value="THIOPURINE S-METHYLTRANSFERASE"/>
    <property type="match status" value="1"/>
</dbReference>
<feature type="binding site" evidence="9">
    <location>
        <position position="66"/>
    </location>
    <ligand>
        <name>S-adenosyl-L-methionine</name>
        <dbReference type="ChEBI" id="CHEBI:59789"/>
    </ligand>
</feature>
<comment type="caution">
    <text evidence="10">The sequence shown here is derived from an EMBL/GenBank/DDBJ whole genome shotgun (WGS) entry which is preliminary data.</text>
</comment>
<keyword evidence="7 9" id="KW-0808">Transferase</keyword>
<comment type="subcellular location">
    <subcellularLocation>
        <location evidence="2 9">Cytoplasm</location>
    </subcellularLocation>
</comment>
<dbReference type="PIRSF" id="PIRSF023956">
    <property type="entry name" value="Thiopurine_S-methyltransferase"/>
    <property type="match status" value="1"/>
</dbReference>
<dbReference type="InterPro" id="IPR025835">
    <property type="entry name" value="Thiopurine_S-MeTrfase"/>
</dbReference>
<dbReference type="EC" id="2.1.1.67" evidence="4 9"/>
<keyword evidence="5 9" id="KW-0963">Cytoplasm</keyword>
<proteinExistence type="inferred from homology"/>
<evidence type="ECO:0000256" key="5">
    <source>
        <dbReference type="ARBA" id="ARBA00022490"/>
    </source>
</evidence>
<feature type="binding site" evidence="9">
    <location>
        <position position="123"/>
    </location>
    <ligand>
        <name>S-adenosyl-L-methionine</name>
        <dbReference type="ChEBI" id="CHEBI:59789"/>
    </ligand>
</feature>
<dbReference type="NCBIfam" id="TIGR03840">
    <property type="entry name" value="TMPT_Se_Te"/>
    <property type="match status" value="1"/>
</dbReference>
<dbReference type="Gene3D" id="3.40.50.150">
    <property type="entry name" value="Vaccinia Virus protein VP39"/>
    <property type="match status" value="1"/>
</dbReference>
<keyword evidence="8 9" id="KW-0949">S-adenosyl-L-methionine</keyword>
<accession>A0A3P1SK77</accession>
<dbReference type="Proteomes" id="UP000267535">
    <property type="component" value="Unassembled WGS sequence"/>
</dbReference>
<dbReference type="InterPro" id="IPR022474">
    <property type="entry name" value="Thiopur_S-MeTfrase_Se/Te_detox"/>
</dbReference>
<gene>
    <name evidence="9" type="primary">tpm</name>
    <name evidence="10" type="ORF">EHS89_17710</name>
</gene>
<dbReference type="AlphaFoldDB" id="A0A3P1SK77"/>
<dbReference type="SUPFAM" id="SSF53335">
    <property type="entry name" value="S-adenosyl-L-methionine-dependent methyltransferases"/>
    <property type="match status" value="1"/>
</dbReference>
<evidence type="ECO:0000256" key="4">
    <source>
        <dbReference type="ARBA" id="ARBA00011905"/>
    </source>
</evidence>
<dbReference type="GO" id="GO:0008119">
    <property type="term" value="F:thiopurine S-methyltransferase activity"/>
    <property type="evidence" value="ECO:0007669"/>
    <property type="project" value="UniProtKB-UniRule"/>
</dbReference>
<comment type="catalytic activity">
    <reaction evidence="1 9">
        <text>S-adenosyl-L-methionine + a thiopurine = S-adenosyl-L-homocysteine + a thiopurine S-methylether.</text>
        <dbReference type="EC" id="2.1.1.67"/>
    </reaction>
</comment>
<reference evidence="10 11" key="1">
    <citation type="submission" date="2018-11" db="EMBL/GenBank/DDBJ databases">
        <title>The draft genome sequence of Amphritea balenae JAMM 1525T.</title>
        <authorList>
            <person name="Fang Z."/>
            <person name="Zhang Y."/>
            <person name="Han X."/>
        </authorList>
    </citation>
    <scope>NUCLEOTIDE SEQUENCE [LARGE SCALE GENOMIC DNA]</scope>
    <source>
        <strain evidence="10 11">JAMM 1525</strain>
    </source>
</reference>
<feature type="binding site" evidence="9">
    <location>
        <position position="10"/>
    </location>
    <ligand>
        <name>S-adenosyl-L-methionine</name>
        <dbReference type="ChEBI" id="CHEBI:59789"/>
    </ligand>
</feature>
<dbReference type="PROSITE" id="PS51585">
    <property type="entry name" value="SAM_MT_TPMT"/>
    <property type="match status" value="1"/>
</dbReference>
<keyword evidence="6 9" id="KW-0489">Methyltransferase</keyword>
<evidence type="ECO:0000256" key="7">
    <source>
        <dbReference type="ARBA" id="ARBA00022679"/>
    </source>
</evidence>
<dbReference type="OrthoDB" id="9778208at2"/>
<keyword evidence="11" id="KW-1185">Reference proteome</keyword>
<evidence type="ECO:0000313" key="11">
    <source>
        <dbReference type="Proteomes" id="UP000267535"/>
    </source>
</evidence>
<comment type="similarity">
    <text evidence="3 9">Belongs to the class I-like SAM-binding methyltransferase superfamily. TPMT family.</text>
</comment>
<evidence type="ECO:0000256" key="1">
    <source>
        <dbReference type="ARBA" id="ARBA00000903"/>
    </source>
</evidence>